<dbReference type="EMBL" id="PJMU01000002">
    <property type="protein sequence ID" value="PKV67422.1"/>
    <property type="molecule type" value="Genomic_DNA"/>
</dbReference>
<proteinExistence type="predicted"/>
<dbReference type="SUPFAM" id="SSF50129">
    <property type="entry name" value="GroES-like"/>
    <property type="match status" value="1"/>
</dbReference>
<dbReference type="Pfam" id="PF13602">
    <property type="entry name" value="ADH_zinc_N_2"/>
    <property type="match status" value="1"/>
</dbReference>
<dbReference type="Proteomes" id="UP000233782">
    <property type="component" value="Unassembled WGS sequence"/>
</dbReference>
<dbReference type="Pfam" id="PF08240">
    <property type="entry name" value="ADH_N"/>
    <property type="match status" value="1"/>
</dbReference>
<dbReference type="SMART" id="SM00829">
    <property type="entry name" value="PKS_ER"/>
    <property type="match status" value="1"/>
</dbReference>
<comment type="caution">
    <text evidence="2">The sequence shown here is derived from an EMBL/GenBank/DDBJ whole genome shotgun (WGS) entry which is preliminary data.</text>
</comment>
<sequence length="320" mass="35702">MKAAVHTRYGPPEVVSIREVPKPDPKDNEVLIRVYTSTVNRTDSGFRSAEYFISRFWSGLLRPKCQILGCEFAGQVEAVGKAVKAVKVGEKVFGFNDKKWGGHGQYITLDENDPFTTIPEGLTYEEAAPITEGAHYALCHIRAAKVRSGQEVLVYGPTGAIGSAMVQLLKHFGAHVTAVCHTRHVPLVESLGADVVIDYTQQDYAQTGRKYSVVFDTVGKTSFGHCKPVLTEKGLYFSTELGKNWENVYLALLTPLRKGKKVMFPIPTISKADVEFLKQLVERKEFKPVEDRRYNLEQIVEAYRYVETGQKTGNVVLTLP</sequence>
<dbReference type="PANTHER" id="PTHR44013">
    <property type="entry name" value="ZINC-TYPE ALCOHOL DEHYDROGENASE-LIKE PROTEIN C16A3.02C"/>
    <property type="match status" value="1"/>
</dbReference>
<organism evidence="2 3">
    <name type="scientific">Pontibacter ramchanderi</name>
    <dbReference type="NCBI Taxonomy" id="1179743"/>
    <lineage>
        <taxon>Bacteria</taxon>
        <taxon>Pseudomonadati</taxon>
        <taxon>Bacteroidota</taxon>
        <taxon>Cytophagia</taxon>
        <taxon>Cytophagales</taxon>
        <taxon>Hymenobacteraceae</taxon>
        <taxon>Pontibacter</taxon>
    </lineage>
</organism>
<dbReference type="SUPFAM" id="SSF51735">
    <property type="entry name" value="NAD(P)-binding Rossmann-fold domains"/>
    <property type="match status" value="1"/>
</dbReference>
<keyword evidence="3" id="KW-1185">Reference proteome</keyword>
<dbReference type="InterPro" id="IPR036291">
    <property type="entry name" value="NAD(P)-bd_dom_sf"/>
</dbReference>
<gene>
    <name evidence="2" type="ORF">BD749_2566</name>
</gene>
<dbReference type="Gene3D" id="3.40.50.720">
    <property type="entry name" value="NAD(P)-binding Rossmann-like Domain"/>
    <property type="match status" value="1"/>
</dbReference>
<dbReference type="InterPro" id="IPR052733">
    <property type="entry name" value="Chloroplast_QOR"/>
</dbReference>
<accession>A0A2N3UDK6</accession>
<dbReference type="Gene3D" id="3.90.180.10">
    <property type="entry name" value="Medium-chain alcohol dehydrogenases, catalytic domain"/>
    <property type="match status" value="1"/>
</dbReference>
<dbReference type="CDD" id="cd08267">
    <property type="entry name" value="MDR1"/>
    <property type="match status" value="1"/>
</dbReference>
<dbReference type="GO" id="GO:0016491">
    <property type="term" value="F:oxidoreductase activity"/>
    <property type="evidence" value="ECO:0007669"/>
    <property type="project" value="InterPro"/>
</dbReference>
<evidence type="ECO:0000313" key="3">
    <source>
        <dbReference type="Proteomes" id="UP000233782"/>
    </source>
</evidence>
<feature type="domain" description="Enoyl reductase (ER)" evidence="1">
    <location>
        <begin position="10"/>
        <end position="317"/>
    </location>
</feature>
<evidence type="ECO:0000313" key="2">
    <source>
        <dbReference type="EMBL" id="PKV67422.1"/>
    </source>
</evidence>
<dbReference type="OrthoDB" id="648910at2"/>
<reference evidence="2 3" key="1">
    <citation type="submission" date="2017-12" db="EMBL/GenBank/DDBJ databases">
        <title>Genomic Encyclopedia of Type Strains, Phase III (KMG-III): the genomes of soil and plant-associated and newly described type strains.</title>
        <authorList>
            <person name="Whitman W."/>
        </authorList>
    </citation>
    <scope>NUCLEOTIDE SEQUENCE [LARGE SCALE GENOMIC DNA]</scope>
    <source>
        <strain evidence="2 3">LP43</strain>
    </source>
</reference>
<dbReference type="InterPro" id="IPR013154">
    <property type="entry name" value="ADH-like_N"/>
</dbReference>
<protein>
    <submittedName>
        <fullName evidence="2">NADPH:quinone reductase-like Zn-dependent oxidoreductase</fullName>
    </submittedName>
</protein>
<dbReference type="InterPro" id="IPR011032">
    <property type="entry name" value="GroES-like_sf"/>
</dbReference>
<name>A0A2N3UDK6_9BACT</name>
<dbReference type="RefSeq" id="WP_101444649.1">
    <property type="nucleotide sequence ID" value="NZ_PJMU01000002.1"/>
</dbReference>
<evidence type="ECO:0000259" key="1">
    <source>
        <dbReference type="SMART" id="SM00829"/>
    </source>
</evidence>
<dbReference type="PANTHER" id="PTHR44013:SF1">
    <property type="entry name" value="ZINC-TYPE ALCOHOL DEHYDROGENASE-LIKE PROTEIN C16A3.02C"/>
    <property type="match status" value="1"/>
</dbReference>
<dbReference type="AlphaFoldDB" id="A0A2N3UDK6"/>
<dbReference type="InterPro" id="IPR020843">
    <property type="entry name" value="ER"/>
</dbReference>